<organism evidence="1 2">
    <name type="scientific">Klebsiella pneumoniae subsp. pneumoniae</name>
    <dbReference type="NCBI Taxonomy" id="72407"/>
    <lineage>
        <taxon>Bacteria</taxon>
        <taxon>Pseudomonadati</taxon>
        <taxon>Pseudomonadota</taxon>
        <taxon>Gammaproteobacteria</taxon>
        <taxon>Enterobacterales</taxon>
        <taxon>Enterobacteriaceae</taxon>
        <taxon>Klebsiella/Raoultella group</taxon>
        <taxon>Klebsiella</taxon>
        <taxon>Klebsiella pneumoniae complex</taxon>
    </lineage>
</organism>
<dbReference type="EMBL" id="CP064820">
    <property type="protein sequence ID" value="QPG07509.1"/>
    <property type="molecule type" value="Genomic_DNA"/>
</dbReference>
<evidence type="ECO:0000313" key="2">
    <source>
        <dbReference type="Proteomes" id="UP000594592"/>
    </source>
</evidence>
<name>A0A7S9E0U8_KLEPN</name>
<sequence>MNRKPNERDVLEVITDVEHAIGYTRQGLAVLDLWLDSMGIEDDTEVNRIAAVHSLVHESLTYLKKAAGINEE</sequence>
<proteinExistence type="predicted"/>
<accession>A0A7S9E0U8</accession>
<evidence type="ECO:0000313" key="1">
    <source>
        <dbReference type="EMBL" id="QPG07509.1"/>
    </source>
</evidence>
<dbReference type="AlphaFoldDB" id="A0A7S9E0U8"/>
<reference evidence="1 2" key="1">
    <citation type="submission" date="2020-11" db="EMBL/GenBank/DDBJ databases">
        <title>Whole Genome sequence of MDR strain of Klebsiella pneumoniae K219 isolated from sputum.</title>
        <authorList>
            <person name="Aditi B.P."/>
            <person name="Mahalakshmi K."/>
            <person name="Naveen Kumar V."/>
        </authorList>
    </citation>
    <scope>NUCLEOTIDE SEQUENCE [LARGE SCALE GENOMIC DNA]</scope>
    <source>
        <strain evidence="1 2">K219</strain>
    </source>
</reference>
<protein>
    <submittedName>
        <fullName evidence="1">Uncharacterized protein</fullName>
    </submittedName>
</protein>
<gene>
    <name evidence="1" type="ORF">IUJ34_23205</name>
</gene>
<dbReference type="Proteomes" id="UP000594592">
    <property type="component" value="Chromosome"/>
</dbReference>